<gene>
    <name evidence="1" type="ORF">WM40_02945</name>
</gene>
<reference evidence="1 2" key="1">
    <citation type="submission" date="2015-03" db="EMBL/GenBank/DDBJ databases">
        <title>Draft Genome Sequence of Burkholderia andropogonis type strain ICMP2807, isolated from Sorghum bicolor.</title>
        <authorList>
            <person name="Lopes-Santos L."/>
            <person name="Castro D.B."/>
            <person name="Ottoboni L.M."/>
            <person name="Park D."/>
            <person name="Weirc B.S."/>
            <person name="Destefano S.A."/>
        </authorList>
    </citation>
    <scope>NUCLEOTIDE SEQUENCE [LARGE SCALE GENOMIC DNA]</scope>
    <source>
        <strain evidence="1 2">ICMP2807</strain>
    </source>
</reference>
<evidence type="ECO:0000313" key="2">
    <source>
        <dbReference type="Proteomes" id="UP000033618"/>
    </source>
</evidence>
<protein>
    <submittedName>
        <fullName evidence="1">Uncharacterized protein</fullName>
    </submittedName>
</protein>
<dbReference type="Proteomes" id="UP000033618">
    <property type="component" value="Unassembled WGS sequence"/>
</dbReference>
<proteinExistence type="predicted"/>
<dbReference type="AlphaFoldDB" id="A0A0F5K4S0"/>
<dbReference type="EMBL" id="LAQU01000002">
    <property type="protein sequence ID" value="KKB64950.1"/>
    <property type="molecule type" value="Genomic_DNA"/>
</dbReference>
<name>A0A0F5K4S0_9BURK</name>
<sequence length="243" mass="26879">MHAEQQTELTTAFLRHAEPGYARKSVGFAEQAKVVDETGKLSRIASKRFSTHNVVVDSSPELRRSNTARRRDALFAAQNLSMLVKSHPAGTFDASIQQGIVPHETLEGADLGNVDPADVIHEFQELQKTENQSLLYEIANSLKALGATSADEAREILPGILQNTHVQHADYHEADEILEEQASPAETLRAAFAKLPERLRGDDVIEMFESLGRPHPREVMAAKGEAYFDTIDERLAEINARGE</sequence>
<organism evidence="1 2">
    <name type="scientific">Robbsia andropogonis</name>
    <dbReference type="NCBI Taxonomy" id="28092"/>
    <lineage>
        <taxon>Bacteria</taxon>
        <taxon>Pseudomonadati</taxon>
        <taxon>Pseudomonadota</taxon>
        <taxon>Betaproteobacteria</taxon>
        <taxon>Burkholderiales</taxon>
        <taxon>Burkholderiaceae</taxon>
        <taxon>Robbsia</taxon>
    </lineage>
</organism>
<comment type="caution">
    <text evidence="1">The sequence shown here is derived from an EMBL/GenBank/DDBJ whole genome shotgun (WGS) entry which is preliminary data.</text>
</comment>
<dbReference type="PATRIC" id="fig|28092.6.peg.694"/>
<accession>A0A0F5K4S0</accession>
<keyword evidence="2" id="KW-1185">Reference proteome</keyword>
<evidence type="ECO:0000313" key="1">
    <source>
        <dbReference type="EMBL" id="KKB64950.1"/>
    </source>
</evidence>